<feature type="domain" description="NolW-like" evidence="8">
    <location>
        <begin position="757"/>
        <end position="838"/>
    </location>
</feature>
<evidence type="ECO:0000256" key="5">
    <source>
        <dbReference type="RuleBase" id="RU004004"/>
    </source>
</evidence>
<dbReference type="GO" id="GO:0009306">
    <property type="term" value="P:protein secretion"/>
    <property type="evidence" value="ECO:0007669"/>
    <property type="project" value="InterPro"/>
</dbReference>
<evidence type="ECO:0000256" key="2">
    <source>
        <dbReference type="ARBA" id="ARBA00022729"/>
    </source>
</evidence>
<keyword evidence="5" id="KW-0813">Transport</keyword>
<feature type="domain" description="NolW-like" evidence="8">
    <location>
        <begin position="442"/>
        <end position="500"/>
    </location>
</feature>
<keyword evidence="10" id="KW-1185">Reference proteome</keyword>
<feature type="region of interest" description="Disordered" evidence="6">
    <location>
        <begin position="264"/>
        <end position="325"/>
    </location>
</feature>
<dbReference type="Gene3D" id="3.30.1370.120">
    <property type="match status" value="4"/>
</dbReference>
<dbReference type="Gene3D" id="3.55.50.30">
    <property type="match status" value="1"/>
</dbReference>
<dbReference type="GO" id="GO:0009279">
    <property type="term" value="C:cell outer membrane"/>
    <property type="evidence" value="ECO:0007669"/>
    <property type="project" value="UniProtKB-SubCell"/>
</dbReference>
<dbReference type="InterPro" id="IPR005644">
    <property type="entry name" value="NolW-like"/>
</dbReference>
<evidence type="ECO:0000259" key="7">
    <source>
        <dbReference type="Pfam" id="PF00263"/>
    </source>
</evidence>
<dbReference type="AlphaFoldDB" id="A0AAW6TX14"/>
<dbReference type="InterPro" id="IPR004846">
    <property type="entry name" value="T2SS/T3SS_dom"/>
</dbReference>
<evidence type="ECO:0000313" key="9">
    <source>
        <dbReference type="EMBL" id="MDI6448421.1"/>
    </source>
</evidence>
<sequence>MLCNRPLLAFGQGVPSGGARFVSLDHISPERGREFLSKLNLATASPLPGTNALLVTASPEDVQKAVALLGLVDAPEVFEVRKIGPASLAASLPSNERIATAVGNLCIGSFAHPPRETGKAKAIIDLHNGSIWAVAPIFQLQEIALAVELGPQVLEQRRASFRQGSSQVAPNAPQTVPAVTPRSAADSPGTEPSLWSGPRENPADSGKITLPDDMQRKLLETRLWAAELNADRLGTSNLGVLPARLLEADRNPLALDLAIAQADSNETSLPLPSSAGDAADRPEEPTTLQPGQIVPTQTDHMARTAGNRTSDRTSQSISPAGDYTPTAGIDDDRIVDLNLPEKLPVIQLLDLVGKYMNLDYIYDPTQITGEVTLKLNGDLRGSMKVKDLYLLLESVLKFQNLVMTRHRGNIVTIVPVAQALDVDPGLVGPGGRAVEAGDVVVTRVFELQYIDTVSAQNLLDSMRLSIGVTPIPESGTMIVTAYAHRMARIEQLLNMVDRPGEPRRFRFRQLRYTMAMSLAEKVKALAEQLESVSVTVGVDEGAATPAKQPGESEVAYRQRLARLRVQQQQQAAAAATAARRPGAAAEPVSKPGVYLDADERTNRILMIGVQNQLDLVEDLIDSLDVAQQDLRSMKLYRIRHVDAEEVRGKFRELGIITTVPETGATGRLTGQPRTNAQQTAAQQQAAAAARAAAAVSAATGTPMPEIDERGPVGEPQVVVVESTNSLLVNATAEQHARIETIISFVDSETCEDEIPYRIYPLENSSPGHLAQVFQSLIQETTEYQDPEGKIQTSVTKRREQEITIVPDPNTYSLIVYASKKNQEWISNLVRQLDKRRPQVLIDVTLVEISKTDAFNYDLNLIQSIPDLTATSGLTGGIAEGVTSGTILEKLLQSDRSQFADMQWDGDNFRAFYGDKHINALLTAMQSKNYGRVLAKPKILVNDNEPGTIKTTDTTYVEKTSSIPVSSGSAGTDTTLIQTAVDYTPYEAGITLNITPHISEGNLLRLDIGLVRSDFTSEDPKKPPNTTASELNTAVTVPDGSTIILGGLIKLNQTKGGRKVPILGDIPLVGGLFRGVNNSDRQSKLYIFVKAEVIRPGMATGHSMEELERLSERNRLAFEQHEKEFQSHQSWPGFKPKPVQPERVLEAQ</sequence>
<reference evidence="9" key="1">
    <citation type="submission" date="2023-05" db="EMBL/GenBank/DDBJ databases">
        <title>Anaerotaeda fermentans gen. nov., sp. nov., a novel anaerobic planctomycete of the new family within the order Sedimentisphaerales isolated from Taman Peninsula, Russia.</title>
        <authorList>
            <person name="Khomyakova M.A."/>
            <person name="Merkel A.Y."/>
            <person name="Slobodkin A.I."/>
        </authorList>
    </citation>
    <scope>NUCLEOTIDE SEQUENCE</scope>
    <source>
        <strain evidence="9">M17dextr</strain>
    </source>
</reference>
<proteinExistence type="inferred from homology"/>
<evidence type="ECO:0000256" key="3">
    <source>
        <dbReference type="ARBA" id="ARBA00023136"/>
    </source>
</evidence>
<organism evidence="9 10">
    <name type="scientific">Anaerobaca lacustris</name>
    <dbReference type="NCBI Taxonomy" id="3044600"/>
    <lineage>
        <taxon>Bacteria</taxon>
        <taxon>Pseudomonadati</taxon>
        <taxon>Planctomycetota</taxon>
        <taxon>Phycisphaerae</taxon>
        <taxon>Sedimentisphaerales</taxon>
        <taxon>Anaerobacaceae</taxon>
        <taxon>Anaerobaca</taxon>
    </lineage>
</organism>
<comment type="similarity">
    <text evidence="4">Belongs to the bacterial secretin family.</text>
</comment>
<feature type="region of interest" description="Disordered" evidence="6">
    <location>
        <begin position="161"/>
        <end position="212"/>
    </location>
</feature>
<name>A0AAW6TX14_9BACT</name>
<evidence type="ECO:0000256" key="1">
    <source>
        <dbReference type="ARBA" id="ARBA00004370"/>
    </source>
</evidence>
<keyword evidence="3" id="KW-0472">Membrane</keyword>
<evidence type="ECO:0000256" key="6">
    <source>
        <dbReference type="SAM" id="MobiDB-lite"/>
    </source>
</evidence>
<evidence type="ECO:0000259" key="8">
    <source>
        <dbReference type="Pfam" id="PF03958"/>
    </source>
</evidence>
<comment type="caution">
    <text evidence="9">The sequence shown here is derived from an EMBL/GenBank/DDBJ whole genome shotgun (WGS) entry which is preliminary data.</text>
</comment>
<dbReference type="GO" id="GO:0015627">
    <property type="term" value="C:type II protein secretion system complex"/>
    <property type="evidence" value="ECO:0007669"/>
    <property type="project" value="TreeGrafter"/>
</dbReference>
<dbReference type="PANTHER" id="PTHR30332">
    <property type="entry name" value="PROBABLE GENERAL SECRETION PATHWAY PROTEIN D"/>
    <property type="match status" value="1"/>
</dbReference>
<dbReference type="InterPro" id="IPR050810">
    <property type="entry name" value="Bact_Secretion_Sys_Channel"/>
</dbReference>
<feature type="domain" description="Type II/III secretion system secretin-like" evidence="7">
    <location>
        <begin position="923"/>
        <end position="1094"/>
    </location>
</feature>
<feature type="compositionally biased region" description="Polar residues" evidence="6">
    <location>
        <begin position="162"/>
        <end position="174"/>
    </location>
</feature>
<accession>A0AAW6TX14</accession>
<dbReference type="Pfam" id="PF00263">
    <property type="entry name" value="Secretin"/>
    <property type="match status" value="1"/>
</dbReference>
<feature type="compositionally biased region" description="Polar residues" evidence="6">
    <location>
        <begin position="286"/>
        <end position="299"/>
    </location>
</feature>
<feature type="region of interest" description="Disordered" evidence="6">
    <location>
        <begin position="1120"/>
        <end position="1147"/>
    </location>
</feature>
<dbReference type="RefSeq" id="WP_349243826.1">
    <property type="nucleotide sequence ID" value="NZ_JASCXX010000004.1"/>
</dbReference>
<feature type="compositionally biased region" description="Polar residues" evidence="6">
    <location>
        <begin position="306"/>
        <end position="318"/>
    </location>
</feature>
<dbReference type="InterPro" id="IPR038591">
    <property type="entry name" value="NolW-like_sf"/>
</dbReference>
<dbReference type="EMBL" id="JASCXX010000004">
    <property type="protein sequence ID" value="MDI6448421.1"/>
    <property type="molecule type" value="Genomic_DNA"/>
</dbReference>
<dbReference type="Pfam" id="PF03958">
    <property type="entry name" value="Secretin_N"/>
    <property type="match status" value="2"/>
</dbReference>
<evidence type="ECO:0000313" key="10">
    <source>
        <dbReference type="Proteomes" id="UP001431776"/>
    </source>
</evidence>
<dbReference type="InterPro" id="IPR001775">
    <property type="entry name" value="GspD/PilQ"/>
</dbReference>
<dbReference type="PRINTS" id="PR00811">
    <property type="entry name" value="BCTERIALGSPD"/>
</dbReference>
<dbReference type="PANTHER" id="PTHR30332:SF24">
    <property type="entry name" value="SECRETIN GSPD-RELATED"/>
    <property type="match status" value="1"/>
</dbReference>
<protein>
    <submittedName>
        <fullName evidence="9">Secretin N-terminal domain-containing protein</fullName>
    </submittedName>
</protein>
<comment type="subcellular location">
    <subcellularLocation>
        <location evidence="5">Cell outer membrane</location>
    </subcellularLocation>
    <subcellularLocation>
        <location evidence="1">Membrane</location>
    </subcellularLocation>
</comment>
<dbReference type="Proteomes" id="UP001431776">
    <property type="component" value="Unassembled WGS sequence"/>
</dbReference>
<gene>
    <name evidence="9" type="ORF">QJ522_05145</name>
</gene>
<keyword evidence="2" id="KW-0732">Signal</keyword>
<evidence type="ECO:0000256" key="4">
    <source>
        <dbReference type="RuleBase" id="RU004003"/>
    </source>
</evidence>